<name>A0A8S1GQA9_9PELO</name>
<comment type="subunit">
    <text evidence="1">Interacts with PEX19.</text>
</comment>
<dbReference type="GO" id="GO:0030674">
    <property type="term" value="F:protein-macromolecule adaptor activity"/>
    <property type="evidence" value="ECO:0007669"/>
    <property type="project" value="TreeGrafter"/>
</dbReference>
<evidence type="ECO:0000313" key="8">
    <source>
        <dbReference type="Proteomes" id="UP000835052"/>
    </source>
</evidence>
<dbReference type="GO" id="GO:0005778">
    <property type="term" value="C:peroxisomal membrane"/>
    <property type="evidence" value="ECO:0007669"/>
    <property type="project" value="InterPro"/>
</dbReference>
<evidence type="ECO:0000256" key="1">
    <source>
        <dbReference type="ARBA" id="ARBA00011494"/>
    </source>
</evidence>
<comment type="caution">
    <text evidence="7">The sequence shown here is derived from an EMBL/GenBank/DDBJ whole genome shotgun (WGS) entry which is preliminary data.</text>
</comment>
<evidence type="ECO:0000256" key="2">
    <source>
        <dbReference type="ARBA" id="ARBA00014294"/>
    </source>
</evidence>
<evidence type="ECO:0000313" key="7">
    <source>
        <dbReference type="EMBL" id="CAD6184982.1"/>
    </source>
</evidence>
<dbReference type="InterPro" id="IPR006966">
    <property type="entry name" value="Peroxin-3"/>
</dbReference>
<dbReference type="AlphaFoldDB" id="A0A8S1GQA9"/>
<comment type="function">
    <text evidence="4">Involved in peroxisome biosynthesis and integrity. Assembles membrane vesicles before the matrix proteins are translocated. As a docking factor for PEX19, is necessary for the import of peroxisomal membrane proteins in the peroxisomes.</text>
</comment>
<dbReference type="OrthoDB" id="45930at2759"/>
<dbReference type="Pfam" id="PF04882">
    <property type="entry name" value="Peroxin-3"/>
    <property type="match status" value="1"/>
</dbReference>
<dbReference type="Pfam" id="PF15907">
    <property type="entry name" value="Itfg2"/>
    <property type="match status" value="1"/>
</dbReference>
<evidence type="ECO:0000256" key="5">
    <source>
        <dbReference type="ARBA" id="ARBA00029630"/>
    </source>
</evidence>
<evidence type="ECO:0000256" key="4">
    <source>
        <dbReference type="ARBA" id="ARBA00025338"/>
    </source>
</evidence>
<accession>A0A8S1GQA9</accession>
<feature type="compositionally biased region" description="Basic residues" evidence="6">
    <location>
        <begin position="381"/>
        <end position="391"/>
    </location>
</feature>
<evidence type="ECO:0000256" key="6">
    <source>
        <dbReference type="SAM" id="MobiDB-lite"/>
    </source>
</evidence>
<proteinExistence type="predicted"/>
<dbReference type="GO" id="GO:0045046">
    <property type="term" value="P:protein import into peroxisome membrane"/>
    <property type="evidence" value="ECO:0007669"/>
    <property type="project" value="TreeGrafter"/>
</dbReference>
<sequence length="777" mass="88455">MRLNCCRLTDILSQSRRLFGGLHSVANQMYSTWEFVKRHKGKFIAGGVLLGSAIAFSQQKHPTRLERPHAHTELNIQARKHYIFDSTHQSCDQSITDLIPTITAQIEARFDVEALTGKLQNDPNLSSEEKVRLWETLKIYAFCRIVSVAYGFSILTLALKAQMSVLAADACSQFEANLGKSSKSSSWFSYLPESIRPVVQENDRKPNSSEVAAEVGNRQIFLQCIQYYTLTGVTKLMEQINDAVVTVVSDWSLKDRRTKDEIRQLFYRIEDKVCTKGLIVNLVAPLNQSEGNSLDSVIKLLNKLKLNIDSQRCFVTLRSLVDFYFSAALKMIDGESLPLFNYLPTLSNSYQTLKSTTFDIMNEPTPPDECTKIEEPVPRQPGKKKKAKKTGGSREEMRAPMTICKDEPVPDENEPIFVSKTMVHLEDVFDEKATCMHFLPAQRDNSAVLIVGQIDGTLSFLAVPEENDDEDTDSEADECCFDTDCEESVVAICHGHLFPKYDDYKLHEVLTIFEEGLIMVWSVSGGDHEYLRVESVYEQRLLSNISSACLIDMNQNNHQELIVSMTDRVFRAYRWSQKHGIIVATHKWEVPAQIMGVAIGEVSTTLNGMEIWTSQANAAFFISIPCTGRELPKHREPENFLDSLILPYRCHFLYVTSRYTDQILIIVNGKERIMRTDREVWFLAATVVRMSDFNLIVTLDQMGYISMFGYNENILKDRDSFPLAEIKTRGNALRMVATYSKAIDKLYVAIENSECGVTCYNIEMRYLRDINNYRNSL</sequence>
<dbReference type="EMBL" id="CAJGYM010000002">
    <property type="protein sequence ID" value="CAD6184982.1"/>
    <property type="molecule type" value="Genomic_DNA"/>
</dbReference>
<protein>
    <recommendedName>
        <fullName evidence="2">Peroxisomal biogenesis factor 3</fullName>
    </recommendedName>
    <alternativeName>
        <fullName evidence="5">Peroxisomal assembly protein PEX3</fullName>
    </alternativeName>
</protein>
<dbReference type="PANTHER" id="PTHR28080:SF1">
    <property type="entry name" value="PEROXISOMAL BIOGENESIS FACTOR 3"/>
    <property type="match status" value="1"/>
</dbReference>
<organism evidence="7 8">
    <name type="scientific">Caenorhabditis auriculariae</name>
    <dbReference type="NCBI Taxonomy" id="2777116"/>
    <lineage>
        <taxon>Eukaryota</taxon>
        <taxon>Metazoa</taxon>
        <taxon>Ecdysozoa</taxon>
        <taxon>Nematoda</taxon>
        <taxon>Chromadorea</taxon>
        <taxon>Rhabditida</taxon>
        <taxon>Rhabditina</taxon>
        <taxon>Rhabditomorpha</taxon>
        <taxon>Rhabditoidea</taxon>
        <taxon>Rhabditidae</taxon>
        <taxon>Peloderinae</taxon>
        <taxon>Caenorhabditis</taxon>
    </lineage>
</organism>
<gene>
    <name evidence="7" type="ORF">CAUJ_LOCUS901</name>
</gene>
<feature type="region of interest" description="Disordered" evidence="6">
    <location>
        <begin position="364"/>
        <end position="397"/>
    </location>
</feature>
<dbReference type="PANTHER" id="PTHR28080">
    <property type="entry name" value="PEROXISOMAL BIOGENESIS FACTOR 3"/>
    <property type="match status" value="1"/>
</dbReference>
<reference evidence="7" key="1">
    <citation type="submission" date="2020-10" db="EMBL/GenBank/DDBJ databases">
        <authorList>
            <person name="Kikuchi T."/>
        </authorList>
    </citation>
    <scope>NUCLEOTIDE SEQUENCE</scope>
    <source>
        <strain evidence="7">NKZ352</strain>
    </source>
</reference>
<keyword evidence="8" id="KW-1185">Reference proteome</keyword>
<keyword evidence="3" id="KW-0962">Peroxisome biogenesis</keyword>
<evidence type="ECO:0000256" key="3">
    <source>
        <dbReference type="ARBA" id="ARBA00022593"/>
    </source>
</evidence>
<dbReference type="InterPro" id="IPR031793">
    <property type="entry name" value="KICSTOR_ITFG2"/>
</dbReference>
<dbReference type="Proteomes" id="UP000835052">
    <property type="component" value="Unassembled WGS sequence"/>
</dbReference>